<sequence length="147" mass="16397">MQRTFSTNGIKTGLMAGLMAGLVCLPLSAQAWRAWNRHEVLPVSEGVWEVVNRVGSGAQDYWCGIGDFAIRQLRTQATQRIYIWQEIGPSVNRPGRKSVQFALTPPPGSDISTGYSLSVKIRGDNLNAATARNYCYDRFDDPRFPFN</sequence>
<dbReference type="EMBL" id="BAABWU010000006">
    <property type="protein sequence ID" value="GAA6196466.1"/>
    <property type="molecule type" value="Genomic_DNA"/>
</dbReference>
<dbReference type="RefSeq" id="WP_353399316.1">
    <property type="nucleotide sequence ID" value="NZ_BAABWU010000006.1"/>
</dbReference>
<reference evidence="1 2" key="1">
    <citation type="submission" date="2024-04" db="EMBL/GenBank/DDBJ databases">
        <title>Draft genome sequence of Pseudophaeobacter arcticus NBRC 116598.</title>
        <authorList>
            <person name="Miyakawa T."/>
            <person name="Kusuya Y."/>
            <person name="Miura T."/>
        </authorList>
    </citation>
    <scope>NUCLEOTIDE SEQUENCE [LARGE SCALE GENOMIC DNA]</scope>
    <source>
        <strain evidence="1 2">SU-CL00105</strain>
    </source>
</reference>
<name>A0ABQ0AKR5_9RHOB</name>
<protein>
    <recommendedName>
        <fullName evidence="3">Secreted protein</fullName>
    </recommendedName>
</protein>
<dbReference type="Proteomes" id="UP001441944">
    <property type="component" value="Unassembled WGS sequence"/>
</dbReference>
<gene>
    <name evidence="1" type="ORF">NBRC116598_19100</name>
</gene>
<keyword evidence="2" id="KW-1185">Reference proteome</keyword>
<organism evidence="1 2">
    <name type="scientific">Pseudophaeobacter arcticus</name>
    <dbReference type="NCBI Taxonomy" id="385492"/>
    <lineage>
        <taxon>Bacteria</taxon>
        <taxon>Pseudomonadati</taxon>
        <taxon>Pseudomonadota</taxon>
        <taxon>Alphaproteobacteria</taxon>
        <taxon>Rhodobacterales</taxon>
        <taxon>Paracoccaceae</taxon>
        <taxon>Pseudophaeobacter</taxon>
    </lineage>
</organism>
<accession>A0ABQ0AKR5</accession>
<evidence type="ECO:0000313" key="2">
    <source>
        <dbReference type="Proteomes" id="UP001441944"/>
    </source>
</evidence>
<evidence type="ECO:0000313" key="1">
    <source>
        <dbReference type="EMBL" id="GAA6196466.1"/>
    </source>
</evidence>
<comment type="caution">
    <text evidence="1">The sequence shown here is derived from an EMBL/GenBank/DDBJ whole genome shotgun (WGS) entry which is preliminary data.</text>
</comment>
<evidence type="ECO:0008006" key="3">
    <source>
        <dbReference type="Google" id="ProtNLM"/>
    </source>
</evidence>
<proteinExistence type="predicted"/>